<feature type="compositionally biased region" description="Polar residues" evidence="2">
    <location>
        <begin position="710"/>
        <end position="722"/>
    </location>
</feature>
<feature type="region of interest" description="Disordered" evidence="2">
    <location>
        <begin position="770"/>
        <end position="836"/>
    </location>
</feature>
<dbReference type="PANTHER" id="PTHR15829">
    <property type="entry name" value="PROTEIN KINASE PKN/PRK1, EFFECTOR"/>
    <property type="match status" value="1"/>
</dbReference>
<protein>
    <submittedName>
        <fullName evidence="4">RHO family interacting cell polarization regulator 1</fullName>
    </submittedName>
</protein>
<proteinExistence type="inferred from homology"/>
<gene>
    <name evidence="4" type="primary">RIPOR1</name>
</gene>
<sequence>MNSKKRGSPARTRSMMSLSVRPQRRLLSARVSRSQSFAGVLGSQERGPRAYLEVHQQEQEKLQRQIRESKRNSRLGFLYDLDKQVKSIERFLRRLEFHASKIDELYEAYCVQRRLRDGAYNMVRAYSTGSPGSREARDSLAEATRGHREYTESMCLLESELEAQLGEFHLRMKGLAGFARLCVGDQYEICMKYGRQRWKLRGRIEGSGKQVWDSEETVFLPLLMEFLSIKVTELKGLANHVVVGSVSCETKDLFAALPQVVAVDINDLGTIKLSLEVTWSPFDKDDQPSAASTVNKASTVTKRFSTYSQSPPDTPSLREQAFYNMLRRQEELENGTAWSLSSESSDDSSSPQLSGTARHSSAPRPLVQQPEPLPIQVAFRRAETSTSGTVDEERAMAPALANGHAPYSRTLSHISEASVDAALAEASVEAAGLESLVRGPSPPAPPDPTHGEHPSPVLSALDPGHSATSPTLSTTGPAHTSTDPAPSAHLDSVNKSINSSSPELPDPTHTTTSSTSSAVSPTHSAPSLTHTTTSSTHKTVVSTVTITGPTPSTTGPVQTTTSPTHKPMLSTLTPAAPAPNTTDPVQTTTSLSHTVTNLTHTVTSPTSKHMISTLSTSGPTPSTTDPAQTTTSPTHTTTSTTHTTASPTHTTISPTHTATSPTHTTISPAHTTASSTYTTTSSTHTTATPTHTARISTHTATPNAKDPVQITRSPTHSVTSPTLITVSPSTFLDLDTLSNPSANTDPPLPGIDPLSCSYAASTSCTQADPIALSTSHPSPTCSSWEPLTSPSPRLPEAIHQSPSPPPSPLAPVTQHSDPRVARAAQAPVPGAAGGAGDRKLEEALGALMAALDDYRGQFPELQGLEQEVTRLESLLMQRQGLTRSRTSSLSITVEHALESFSFLNEDEDNDSPGDSASGHLPPHPCSVCLLRRSPPAPEPPAPPLFLGLTLNLPCERAFTVPPHASCAPQHQPPLSGPQLSQRPWSLGSLSQSGLCRFPVEGHARPLLPPLLPRLWPRALRPLGRNPLQSTLRRPSRLQPYSRPSKPRRPQRSQQS</sequence>
<dbReference type="Pfam" id="PF15903">
    <property type="entry name" value="PL48"/>
    <property type="match status" value="1"/>
</dbReference>
<feature type="region of interest" description="Disordered" evidence="2">
    <location>
        <begin position="601"/>
        <end position="722"/>
    </location>
</feature>
<feature type="compositionally biased region" description="Low complexity" evidence="2">
    <location>
        <begin position="508"/>
        <end position="564"/>
    </location>
</feature>
<feature type="domain" description="FAM65 N-terminal" evidence="3">
    <location>
        <begin position="10"/>
        <end position="328"/>
    </location>
</feature>
<feature type="compositionally biased region" description="Polar residues" evidence="2">
    <location>
        <begin position="493"/>
        <end position="502"/>
    </location>
</feature>
<feature type="region of interest" description="Disordered" evidence="2">
    <location>
        <begin position="1021"/>
        <end position="1055"/>
    </location>
</feature>
<evidence type="ECO:0000313" key="4">
    <source>
        <dbReference type="Ensembl" id="ENSBMSP00010024998.1"/>
    </source>
</evidence>
<feature type="compositionally biased region" description="Low complexity" evidence="2">
    <location>
        <begin position="339"/>
        <end position="354"/>
    </location>
</feature>
<comment type="similarity">
    <text evidence="1">Belongs to the RIPOR family.</text>
</comment>
<feature type="compositionally biased region" description="Low complexity" evidence="2">
    <location>
        <begin position="612"/>
        <end position="693"/>
    </location>
</feature>
<dbReference type="AlphaFoldDB" id="A0A8C0DSM1"/>
<feature type="compositionally biased region" description="Polar residues" evidence="2">
    <location>
        <begin position="466"/>
        <end position="484"/>
    </location>
</feature>
<feature type="region of interest" description="Disordered" evidence="2">
    <location>
        <begin position="436"/>
        <end position="589"/>
    </location>
</feature>
<name>A0A8C0DSM1_BALMU</name>
<dbReference type="Ensembl" id="ENSBMST00010027528.1">
    <property type="protein sequence ID" value="ENSBMSP00010024998.1"/>
    <property type="gene ID" value="ENSBMSG00010018027.1"/>
</dbReference>
<feature type="compositionally biased region" description="Polar residues" evidence="2">
    <location>
        <begin position="601"/>
        <end position="610"/>
    </location>
</feature>
<evidence type="ECO:0000256" key="1">
    <source>
        <dbReference type="ARBA" id="ARBA00005744"/>
    </source>
</evidence>
<feature type="compositionally biased region" description="Polar residues" evidence="2">
    <location>
        <begin position="770"/>
        <end position="791"/>
    </location>
</feature>
<dbReference type="PANTHER" id="PTHR15829:SF1">
    <property type="entry name" value="RHO FAMILY-INTERACTING CELL POLARIZATION REGULATOR 1"/>
    <property type="match status" value="1"/>
</dbReference>
<dbReference type="GO" id="GO:0005737">
    <property type="term" value="C:cytoplasm"/>
    <property type="evidence" value="ECO:0007669"/>
    <property type="project" value="TreeGrafter"/>
</dbReference>
<reference evidence="4" key="1">
    <citation type="submission" date="2023-09" db="UniProtKB">
        <authorList>
            <consortium name="Ensembl"/>
        </authorList>
    </citation>
    <scope>IDENTIFICATION</scope>
</reference>
<dbReference type="GeneTree" id="ENSGT00940000153717"/>
<organism evidence="4">
    <name type="scientific">Balaenoptera musculus</name>
    <name type="common">Blue whale</name>
    <dbReference type="NCBI Taxonomy" id="9771"/>
    <lineage>
        <taxon>Eukaryota</taxon>
        <taxon>Metazoa</taxon>
        <taxon>Chordata</taxon>
        <taxon>Craniata</taxon>
        <taxon>Vertebrata</taxon>
        <taxon>Euteleostomi</taxon>
        <taxon>Mammalia</taxon>
        <taxon>Eutheria</taxon>
        <taxon>Laurasiatheria</taxon>
        <taxon>Artiodactyla</taxon>
        <taxon>Whippomorpha</taxon>
        <taxon>Cetacea</taxon>
        <taxon>Mysticeti</taxon>
        <taxon>Balaenopteridae</taxon>
        <taxon>Balaenoptera</taxon>
    </lineage>
</organism>
<feature type="region of interest" description="Disordered" evidence="2">
    <location>
        <begin position="334"/>
        <end position="372"/>
    </location>
</feature>
<dbReference type="InterPro" id="IPR031780">
    <property type="entry name" value="FAM65_N"/>
</dbReference>
<evidence type="ECO:0000256" key="2">
    <source>
        <dbReference type="SAM" id="MobiDB-lite"/>
    </source>
</evidence>
<dbReference type="InterPro" id="IPR026136">
    <property type="entry name" value="RIPOR3"/>
</dbReference>
<evidence type="ECO:0000259" key="3">
    <source>
        <dbReference type="Pfam" id="PF15903"/>
    </source>
</evidence>
<feature type="compositionally biased region" description="Basic residues" evidence="2">
    <location>
        <begin position="1044"/>
        <end position="1055"/>
    </location>
</feature>
<accession>A0A8C0DSM1</accession>
<feature type="compositionally biased region" description="Low complexity" evidence="2">
    <location>
        <begin position="821"/>
        <end position="830"/>
    </location>
</feature>
<feature type="compositionally biased region" description="Low complexity" evidence="2">
    <location>
        <begin position="573"/>
        <end position="582"/>
    </location>
</feature>